<organism evidence="2 3">
    <name type="scientific">Candidatus Eubacterium avistercoris</name>
    <dbReference type="NCBI Taxonomy" id="2838567"/>
    <lineage>
        <taxon>Bacteria</taxon>
        <taxon>Bacillati</taxon>
        <taxon>Bacillota</taxon>
        <taxon>Clostridia</taxon>
        <taxon>Eubacteriales</taxon>
        <taxon>Eubacteriaceae</taxon>
        <taxon>Eubacterium</taxon>
    </lineage>
</organism>
<evidence type="ECO:0000259" key="1">
    <source>
        <dbReference type="Pfam" id="PF02698"/>
    </source>
</evidence>
<evidence type="ECO:0000313" key="3">
    <source>
        <dbReference type="Proteomes" id="UP000824024"/>
    </source>
</evidence>
<protein>
    <submittedName>
        <fullName evidence="2">YdcF family protein</fullName>
    </submittedName>
</protein>
<gene>
    <name evidence="2" type="ORF">IAA08_12760</name>
</gene>
<dbReference type="GO" id="GO:0005886">
    <property type="term" value="C:plasma membrane"/>
    <property type="evidence" value="ECO:0007669"/>
    <property type="project" value="TreeGrafter"/>
</dbReference>
<sequence length="151" mass="17120">MIVLGAKLKSDRITSTLKHRLDMAACYKQQHPETPIIVSGGISPGNTISEAQAMKEYLVKKYRIPEKSIIKEEKSRTTLENLKFCREILPEDGRILLVTSNYHMYRAEKYAIGQGFSKIQCLPAKTDIRKLPKNICREMLAVLKGKLTGKL</sequence>
<dbReference type="Pfam" id="PF02698">
    <property type="entry name" value="DUF218"/>
    <property type="match status" value="1"/>
</dbReference>
<dbReference type="PANTHER" id="PTHR30336:SF4">
    <property type="entry name" value="ENVELOPE BIOGENESIS FACTOR ELYC"/>
    <property type="match status" value="1"/>
</dbReference>
<dbReference type="Gene3D" id="3.40.50.620">
    <property type="entry name" value="HUPs"/>
    <property type="match status" value="1"/>
</dbReference>
<dbReference type="CDD" id="cd06259">
    <property type="entry name" value="YdcF-like"/>
    <property type="match status" value="1"/>
</dbReference>
<feature type="domain" description="DUF218" evidence="1">
    <location>
        <begin position="2"/>
        <end position="139"/>
    </location>
</feature>
<accession>A0A9D2D5A5</accession>
<name>A0A9D2D5A5_9FIRM</name>
<proteinExistence type="predicted"/>
<comment type="caution">
    <text evidence="2">The sequence shown here is derived from an EMBL/GenBank/DDBJ whole genome shotgun (WGS) entry which is preliminary data.</text>
</comment>
<dbReference type="InterPro" id="IPR051599">
    <property type="entry name" value="Cell_Envelope_Assoc"/>
</dbReference>
<dbReference type="InterPro" id="IPR014729">
    <property type="entry name" value="Rossmann-like_a/b/a_fold"/>
</dbReference>
<reference evidence="2" key="1">
    <citation type="journal article" date="2021" name="PeerJ">
        <title>Extensive microbial diversity within the chicken gut microbiome revealed by metagenomics and culture.</title>
        <authorList>
            <person name="Gilroy R."/>
            <person name="Ravi A."/>
            <person name="Getino M."/>
            <person name="Pursley I."/>
            <person name="Horton D.L."/>
            <person name="Alikhan N.F."/>
            <person name="Baker D."/>
            <person name="Gharbi K."/>
            <person name="Hall N."/>
            <person name="Watson M."/>
            <person name="Adriaenssens E.M."/>
            <person name="Foster-Nyarko E."/>
            <person name="Jarju S."/>
            <person name="Secka A."/>
            <person name="Antonio M."/>
            <person name="Oren A."/>
            <person name="Chaudhuri R.R."/>
            <person name="La Ragione R."/>
            <person name="Hildebrand F."/>
            <person name="Pallen M.J."/>
        </authorList>
    </citation>
    <scope>NUCLEOTIDE SEQUENCE</scope>
    <source>
        <strain evidence="2">CHK192-9172</strain>
    </source>
</reference>
<dbReference type="InterPro" id="IPR003848">
    <property type="entry name" value="DUF218"/>
</dbReference>
<evidence type="ECO:0000313" key="2">
    <source>
        <dbReference type="EMBL" id="HIZ08794.1"/>
    </source>
</evidence>
<dbReference type="PANTHER" id="PTHR30336">
    <property type="entry name" value="INNER MEMBRANE PROTEIN, PROBABLE PERMEASE"/>
    <property type="match status" value="1"/>
</dbReference>
<dbReference type="AlphaFoldDB" id="A0A9D2D5A5"/>
<dbReference type="GO" id="GO:0000270">
    <property type="term" value="P:peptidoglycan metabolic process"/>
    <property type="evidence" value="ECO:0007669"/>
    <property type="project" value="TreeGrafter"/>
</dbReference>
<dbReference type="EMBL" id="DXCH01000338">
    <property type="protein sequence ID" value="HIZ08794.1"/>
    <property type="molecule type" value="Genomic_DNA"/>
</dbReference>
<dbReference type="GO" id="GO:0043164">
    <property type="term" value="P:Gram-negative-bacterium-type cell wall biogenesis"/>
    <property type="evidence" value="ECO:0007669"/>
    <property type="project" value="TreeGrafter"/>
</dbReference>
<dbReference type="Proteomes" id="UP000824024">
    <property type="component" value="Unassembled WGS sequence"/>
</dbReference>
<reference evidence="2" key="2">
    <citation type="submission" date="2021-04" db="EMBL/GenBank/DDBJ databases">
        <authorList>
            <person name="Gilroy R."/>
        </authorList>
    </citation>
    <scope>NUCLEOTIDE SEQUENCE</scope>
    <source>
        <strain evidence="2">CHK192-9172</strain>
    </source>
</reference>